<dbReference type="GeneID" id="19335352"/>
<reference evidence="3 4" key="1">
    <citation type="journal article" date="2012" name="PLoS Pathog.">
        <title>Diverse lifestyles and strategies of plant pathogenesis encoded in the genomes of eighteen Dothideomycetes fungi.</title>
        <authorList>
            <person name="Ohm R.A."/>
            <person name="Feau N."/>
            <person name="Henrissat B."/>
            <person name="Schoch C.L."/>
            <person name="Horwitz B.A."/>
            <person name="Barry K.W."/>
            <person name="Condon B.J."/>
            <person name="Copeland A.C."/>
            <person name="Dhillon B."/>
            <person name="Glaser F."/>
            <person name="Hesse C.N."/>
            <person name="Kosti I."/>
            <person name="LaButti K."/>
            <person name="Lindquist E.A."/>
            <person name="Lucas S."/>
            <person name="Salamov A.A."/>
            <person name="Bradshaw R.E."/>
            <person name="Ciuffetti L."/>
            <person name="Hamelin R.C."/>
            <person name="Kema G.H.J."/>
            <person name="Lawrence C."/>
            <person name="Scott J.A."/>
            <person name="Spatafora J.W."/>
            <person name="Turgeon B.G."/>
            <person name="de Wit P.J.G.M."/>
            <person name="Zhong S."/>
            <person name="Goodwin S.B."/>
            <person name="Grigoriev I.V."/>
        </authorList>
    </citation>
    <scope>NUCLEOTIDE SEQUENCE [LARGE SCALE GENOMIC DNA]</scope>
    <source>
        <strain evidence="3 4">CIRAD86</strain>
    </source>
</reference>
<evidence type="ECO:0000313" key="3">
    <source>
        <dbReference type="EMBL" id="EME85495.1"/>
    </source>
</evidence>
<evidence type="ECO:0000256" key="1">
    <source>
        <dbReference type="SAM" id="MobiDB-lite"/>
    </source>
</evidence>
<keyword evidence="4" id="KW-1185">Reference proteome</keyword>
<evidence type="ECO:0000259" key="2">
    <source>
        <dbReference type="Pfam" id="PF13254"/>
    </source>
</evidence>
<dbReference type="Pfam" id="PF13254">
    <property type="entry name" value="DUF4045"/>
    <property type="match status" value="1"/>
</dbReference>
<dbReference type="InterPro" id="IPR025118">
    <property type="entry name" value="DUF4045"/>
</dbReference>
<dbReference type="EMBL" id="KB446556">
    <property type="protein sequence ID" value="EME85495.1"/>
    <property type="molecule type" value="Genomic_DNA"/>
</dbReference>
<dbReference type="VEuPathDB" id="FungiDB:MYCFIDRAFT_193790"/>
<dbReference type="OrthoDB" id="6375767at2759"/>
<gene>
    <name evidence="3" type="ORF">MYCFIDRAFT_193790</name>
</gene>
<accession>M2Z6T6</accession>
<dbReference type="KEGG" id="pfj:MYCFIDRAFT_193790"/>
<dbReference type="Proteomes" id="UP000016932">
    <property type="component" value="Unassembled WGS sequence"/>
</dbReference>
<name>M2Z6T6_PSEFD</name>
<organism evidence="3 4">
    <name type="scientific">Pseudocercospora fijiensis (strain CIRAD86)</name>
    <name type="common">Black leaf streak disease fungus</name>
    <name type="synonym">Mycosphaerella fijiensis</name>
    <dbReference type="NCBI Taxonomy" id="383855"/>
    <lineage>
        <taxon>Eukaryota</taxon>
        <taxon>Fungi</taxon>
        <taxon>Dikarya</taxon>
        <taxon>Ascomycota</taxon>
        <taxon>Pezizomycotina</taxon>
        <taxon>Dothideomycetes</taxon>
        <taxon>Dothideomycetidae</taxon>
        <taxon>Mycosphaerellales</taxon>
        <taxon>Mycosphaerellaceae</taxon>
        <taxon>Pseudocercospora</taxon>
    </lineage>
</organism>
<dbReference type="RefSeq" id="XP_007923087.1">
    <property type="nucleotide sequence ID" value="XM_007924896.1"/>
</dbReference>
<proteinExistence type="predicted"/>
<dbReference type="HOGENOM" id="CLU_2251231_0_0_1"/>
<evidence type="ECO:0000313" key="4">
    <source>
        <dbReference type="Proteomes" id="UP000016932"/>
    </source>
</evidence>
<sequence>MAVDGEATSKGPALGSDATSWAKREQQLSESELEPAAFLKSVRELSEKREREDAERFRKLEEEVQKGRQERAARRAAQRLLLLLTRVSKMHPRLRRQDSRDRAL</sequence>
<feature type="domain" description="DUF4045" evidence="2">
    <location>
        <begin position="34"/>
        <end position="76"/>
    </location>
</feature>
<feature type="region of interest" description="Disordered" evidence="1">
    <location>
        <begin position="1"/>
        <end position="33"/>
    </location>
</feature>
<protein>
    <recommendedName>
        <fullName evidence="2">DUF4045 domain-containing protein</fullName>
    </recommendedName>
</protein>
<dbReference type="AlphaFoldDB" id="M2Z6T6"/>